<feature type="domain" description="Recombinase" evidence="1">
    <location>
        <begin position="196"/>
        <end position="321"/>
    </location>
</feature>
<evidence type="ECO:0000259" key="1">
    <source>
        <dbReference type="PROSITE" id="PS51737"/>
    </source>
</evidence>
<dbReference type="PANTHER" id="PTHR30461">
    <property type="entry name" value="DNA-INVERTASE FROM LAMBDOID PROPHAGE"/>
    <property type="match status" value="1"/>
</dbReference>
<dbReference type="PANTHER" id="PTHR30461:SF23">
    <property type="entry name" value="DNA RECOMBINASE-RELATED"/>
    <property type="match status" value="1"/>
</dbReference>
<dbReference type="InterPro" id="IPR050639">
    <property type="entry name" value="SSR_resolvase"/>
</dbReference>
<keyword evidence="3" id="KW-1185">Reference proteome</keyword>
<name>A0A1A9RXL9_9NEIS</name>
<dbReference type="InterPro" id="IPR006119">
    <property type="entry name" value="Resolv_N"/>
</dbReference>
<dbReference type="SMART" id="SM00857">
    <property type="entry name" value="Resolvase"/>
    <property type="match status" value="1"/>
</dbReference>
<dbReference type="Pfam" id="PF07508">
    <property type="entry name" value="Recombinase"/>
    <property type="match status" value="1"/>
</dbReference>
<dbReference type="GO" id="GO:0000150">
    <property type="term" value="F:DNA strand exchange activity"/>
    <property type="evidence" value="ECO:0007669"/>
    <property type="project" value="InterPro"/>
</dbReference>
<dbReference type="AlphaFoldDB" id="A0A1A9RXL9"/>
<dbReference type="STRING" id="1795827.A7P95_06800"/>
<organism evidence="2 3">
    <name type="scientific">Eikenella longinqua</name>
    <dbReference type="NCBI Taxonomy" id="1795827"/>
    <lineage>
        <taxon>Bacteria</taxon>
        <taxon>Pseudomonadati</taxon>
        <taxon>Pseudomonadota</taxon>
        <taxon>Betaproteobacteria</taxon>
        <taxon>Neisseriales</taxon>
        <taxon>Neisseriaceae</taxon>
        <taxon>Eikenella</taxon>
    </lineage>
</organism>
<dbReference type="Pfam" id="PF00239">
    <property type="entry name" value="Resolvase"/>
    <property type="match status" value="1"/>
</dbReference>
<reference evidence="3" key="1">
    <citation type="submission" date="2016-05" db="EMBL/GenBank/DDBJ databases">
        <title>Draft genome of Corynebacterium afermentans subsp. afermentans LCDC 88199T.</title>
        <authorList>
            <person name="Bernier A.-M."/>
            <person name="Bernard K."/>
        </authorList>
    </citation>
    <scope>NUCLEOTIDE SEQUENCE [LARGE SCALE GENOMIC DNA]</scope>
    <source>
        <strain evidence="3">NML02-A-017</strain>
    </source>
</reference>
<dbReference type="InterPro" id="IPR038109">
    <property type="entry name" value="DNA_bind_recomb_sf"/>
</dbReference>
<protein>
    <submittedName>
        <fullName evidence="2">Serine recombinase</fullName>
    </submittedName>
</protein>
<dbReference type="InterPro" id="IPR011109">
    <property type="entry name" value="DNA_bind_recombinase_dom"/>
</dbReference>
<evidence type="ECO:0000313" key="2">
    <source>
        <dbReference type="EMBL" id="OAM27520.1"/>
    </source>
</evidence>
<dbReference type="EMBL" id="LXSL01000023">
    <property type="protein sequence ID" value="OAM27520.1"/>
    <property type="molecule type" value="Genomic_DNA"/>
</dbReference>
<sequence>MDPKEQLSKQQKAVLYIRMSTDHQKYSPDNQKAFLLEYANKNGLTVVGEFIDEGISGVVTQKRYQFLNLIDLVRSGKADFGHILVYDASRWGRFIDPQESSYYQYLCQQQNIILHKCAEPIPVATEELDPVVTGIIDVFQQTSAGLFSKGLSKKVFLGQENLIRLGFRQGGSAGYGLRRLLVDENRQPKFELKAGEHKSIQTDRVILVPGPEHEQAVIRKIYEDFIYQKMSEQAIADDLNRQHILTDRGTSWTRGVVHQILINEKYIGNNVWNKSSYSPFKPHKGKNAAEQWVRANSVFQPIVSTVLFNAAQSIIHQRSRHWSNEEMLDKLKELLRINGKLSGLIIDEAADCPSSSMFRSRFGSLLKSYQEVGYTPSRDYRYLKINRALRRTHADLVVQTIAEIERLGGAVSRIPGNDLLHINQEFFVSLVLARCRITDAGTKRWFIRFDSSLAPDLTIAVRLDETAEKIVDYYLLPSEKTHCAKVRLTEQNPIDWDCYRHKDLSRFFAMSKRVLIKEAIL</sequence>
<dbReference type="SUPFAM" id="SSF53041">
    <property type="entry name" value="Resolvase-like"/>
    <property type="match status" value="1"/>
</dbReference>
<dbReference type="InterPro" id="IPR036162">
    <property type="entry name" value="Resolvase-like_N_sf"/>
</dbReference>
<accession>A0A1A9RXL9</accession>
<proteinExistence type="predicted"/>
<dbReference type="Gene3D" id="3.90.1750.20">
    <property type="entry name" value="Putative Large Serine Recombinase, Chain B, Domain 2"/>
    <property type="match status" value="1"/>
</dbReference>
<dbReference type="Gene3D" id="3.40.50.1390">
    <property type="entry name" value="Resolvase, N-terminal catalytic domain"/>
    <property type="match status" value="1"/>
</dbReference>
<dbReference type="PROSITE" id="PS51737">
    <property type="entry name" value="RECOMBINASE_DNA_BIND"/>
    <property type="match status" value="1"/>
</dbReference>
<dbReference type="Proteomes" id="UP000077885">
    <property type="component" value="Unassembled WGS sequence"/>
</dbReference>
<comment type="caution">
    <text evidence="2">The sequence shown here is derived from an EMBL/GenBank/DDBJ whole genome shotgun (WGS) entry which is preliminary data.</text>
</comment>
<evidence type="ECO:0000313" key="3">
    <source>
        <dbReference type="Proteomes" id="UP000077885"/>
    </source>
</evidence>
<dbReference type="GO" id="GO:0003677">
    <property type="term" value="F:DNA binding"/>
    <property type="evidence" value="ECO:0007669"/>
    <property type="project" value="InterPro"/>
</dbReference>
<dbReference type="CDD" id="cd00338">
    <property type="entry name" value="Ser_Recombinase"/>
    <property type="match status" value="1"/>
</dbReference>
<gene>
    <name evidence="2" type="ORF">A7P95_06800</name>
</gene>
<dbReference type="RefSeq" id="WP_067593063.1">
    <property type="nucleotide sequence ID" value="NZ_LXSL01000023.1"/>
</dbReference>
<dbReference type="OrthoDB" id="5479610at2"/>